<evidence type="ECO:0000313" key="3">
    <source>
        <dbReference type="Proteomes" id="UP001597076"/>
    </source>
</evidence>
<protein>
    <submittedName>
        <fullName evidence="2">Uncharacterized protein</fullName>
    </submittedName>
</protein>
<proteinExistence type="predicted"/>
<organism evidence="2 3">
    <name type="scientific">Haloarchaeobius amylolyticus</name>
    <dbReference type="NCBI Taxonomy" id="1198296"/>
    <lineage>
        <taxon>Archaea</taxon>
        <taxon>Methanobacteriati</taxon>
        <taxon>Methanobacteriota</taxon>
        <taxon>Stenosarchaea group</taxon>
        <taxon>Halobacteria</taxon>
        <taxon>Halobacteriales</taxon>
        <taxon>Halorubellaceae</taxon>
        <taxon>Haloarchaeobius</taxon>
    </lineage>
</organism>
<keyword evidence="3" id="KW-1185">Reference proteome</keyword>
<keyword evidence="1" id="KW-0812">Transmembrane</keyword>
<gene>
    <name evidence="2" type="ORF">ACFR99_14465</name>
</gene>
<dbReference type="RefSeq" id="WP_390288546.1">
    <property type="nucleotide sequence ID" value="NZ_JBHUDI010000009.1"/>
</dbReference>
<reference evidence="2 3" key="1">
    <citation type="journal article" date="2019" name="Int. J. Syst. Evol. Microbiol.">
        <title>The Global Catalogue of Microorganisms (GCM) 10K type strain sequencing project: providing services to taxonomists for standard genome sequencing and annotation.</title>
        <authorList>
            <consortium name="The Broad Institute Genomics Platform"/>
            <consortium name="The Broad Institute Genome Sequencing Center for Infectious Disease"/>
            <person name="Wu L."/>
            <person name="Ma J."/>
        </authorList>
    </citation>
    <scope>NUCLEOTIDE SEQUENCE [LARGE SCALE GENOMIC DNA]</scope>
    <source>
        <strain evidence="2 3">CGMCC 1.12230</strain>
    </source>
</reference>
<keyword evidence="1" id="KW-0472">Membrane</keyword>
<keyword evidence="1" id="KW-1133">Transmembrane helix</keyword>
<dbReference type="Proteomes" id="UP001597076">
    <property type="component" value="Unassembled WGS sequence"/>
</dbReference>
<evidence type="ECO:0000256" key="1">
    <source>
        <dbReference type="SAM" id="Phobius"/>
    </source>
</evidence>
<comment type="caution">
    <text evidence="2">The sequence shown here is derived from an EMBL/GenBank/DDBJ whole genome shotgun (WGS) entry which is preliminary data.</text>
</comment>
<dbReference type="EMBL" id="JBHUDI010000009">
    <property type="protein sequence ID" value="MFD1564742.1"/>
    <property type="molecule type" value="Genomic_DNA"/>
</dbReference>
<dbReference type="AlphaFoldDB" id="A0ABD6BI33"/>
<sequence>MVSDDRTRGQVILIGALSLAFIILGIVVVFNGVLYTETLSSVSSGQGVNDAGVTEQEIEHGIGCMLERSEDDEGNIEKNIEAFNDSYQNTTVQSEPAAISISNIDDITEDPNNATVTIAYDSADGTYTKTRPISEDDCP</sequence>
<feature type="transmembrane region" description="Helical" evidence="1">
    <location>
        <begin position="12"/>
        <end position="35"/>
    </location>
</feature>
<accession>A0ABD6BI33</accession>
<name>A0ABD6BI33_9EURY</name>
<evidence type="ECO:0000313" key="2">
    <source>
        <dbReference type="EMBL" id="MFD1564742.1"/>
    </source>
</evidence>